<dbReference type="SUPFAM" id="SSF140869">
    <property type="entry name" value="GUN4-like"/>
    <property type="match status" value="1"/>
</dbReference>
<dbReference type="Gene3D" id="1.10.10.1770">
    <property type="entry name" value="Gun4-like"/>
    <property type="match status" value="1"/>
</dbReference>
<dbReference type="Pfam" id="PF05419">
    <property type="entry name" value="GUN4"/>
    <property type="match status" value="1"/>
</dbReference>
<reference evidence="2" key="1">
    <citation type="journal article" date="2017" name="ACS Chem. Biol.">
        <title>Simultaneous Production of Anabaenopeptins and Namalides by the Cyanobacterium Nostoc sp. CENA543.</title>
        <authorList>
            <person name="Shishido T.K."/>
            <person name="Jokela J."/>
            <person name="Fewer D.P."/>
            <person name="Wahlsten M."/>
            <person name="Fiore M.F."/>
            <person name="Sivonen K."/>
        </authorList>
    </citation>
    <scope>NUCLEOTIDE SEQUENCE</scope>
    <source>
        <strain evidence="2">XHIID C2</strain>
    </source>
</reference>
<evidence type="ECO:0000313" key="2">
    <source>
        <dbReference type="EMBL" id="AVK43398.1"/>
    </source>
</evidence>
<proteinExistence type="predicted"/>
<dbReference type="InterPro" id="IPR037215">
    <property type="entry name" value="GUN4-like_sf"/>
</dbReference>
<dbReference type="GO" id="GO:0030288">
    <property type="term" value="C:outer membrane-bounded periplasmic space"/>
    <property type="evidence" value="ECO:0007669"/>
    <property type="project" value="TreeGrafter"/>
</dbReference>
<dbReference type="PANTHER" id="PTHR34800">
    <property type="entry name" value="TETRAPYRROLE-BINDING PROTEIN, CHLOROPLASTIC"/>
    <property type="match status" value="1"/>
</dbReference>
<dbReference type="CDD" id="cd16383">
    <property type="entry name" value="GUN4"/>
    <property type="match status" value="1"/>
</dbReference>
<dbReference type="PANTHER" id="PTHR34800:SF1">
    <property type="entry name" value="TETRAPYRROLE-BINDING PROTEIN, CHLOROPLASTIC"/>
    <property type="match status" value="1"/>
</dbReference>
<dbReference type="AlphaFoldDB" id="A0A2P1CZC5"/>
<name>A0A2P1CZC5_9NOSO</name>
<sequence length="572" mass="67842">MLTKHQRQLITYENISIYERSYQLPVLKSSGVKAVQKKIRERQKLIKEGIRYHHQFGGIIKRKEQVSQGEIFDEIQLFIKDYSHIIDFLERYKDSYHAFLLNLTDDLKSLFKQKYLEIKNLEDERSKLELKNHKNPKILDELRWEKQENFKAVLLLSNAYFLMLEKISLLGEGIKNLAEDTKIQKEIVQQIVKDLEIHQEIYEYQRKAYKIRQEIAKIAHTAINFENSLQDYFTPFQSLIDEVVKVDEYFYATVGDIKNLGDNILKDQSNLFNLEETEAISETFLDFMVTSYEKKARLKDAFTQSQLLNWQINNFDLSENGVFLDKGIDLISDYISKQLTDQRKVLDITEVSYVSTVPLSAVKKTGLIGLTNNSVTLIKDFPSNKDIDYTQLQYLLAQHKWKEADIETTKLMLKVMKKSYWNEVYKEDIENFSCQELYTIDRLWEQHSYGYFGFRIQQTIWSQMGGQVDYETEKRLGDRLGWRKEGNWLDYEQLTFKLSPMTPMGHLPAKWLHYDEQNFDLSAKSSTEHLSMGSWRVRSWLVWQMHLFFSRVKSCNENLLCVNRTFVNNRKN</sequence>
<feature type="domain" description="GUN4-like" evidence="1">
    <location>
        <begin position="383"/>
        <end position="509"/>
    </location>
</feature>
<protein>
    <submittedName>
        <fullName evidence="2">GUN4 domain-containing protein</fullName>
    </submittedName>
</protein>
<dbReference type="Gene3D" id="1.25.40.620">
    <property type="match status" value="1"/>
</dbReference>
<accession>A0A2P1CZC5</accession>
<dbReference type="EMBL" id="MF741694">
    <property type="protein sequence ID" value="AVK43398.1"/>
    <property type="molecule type" value="Genomic_DNA"/>
</dbReference>
<organism evidence="2">
    <name type="scientific">Nostoc sp. XHIID C2</name>
    <dbReference type="NCBI Taxonomy" id="2027339"/>
    <lineage>
        <taxon>Bacteria</taxon>
        <taxon>Bacillati</taxon>
        <taxon>Cyanobacteriota</taxon>
        <taxon>Cyanophyceae</taxon>
        <taxon>Nostocales</taxon>
        <taxon>Nostocaceae</taxon>
        <taxon>Nostoc</taxon>
    </lineage>
</organism>
<dbReference type="GO" id="GO:0046906">
    <property type="term" value="F:tetrapyrrole binding"/>
    <property type="evidence" value="ECO:0007669"/>
    <property type="project" value="TreeGrafter"/>
</dbReference>
<reference evidence="2" key="2">
    <citation type="submission" date="2018-04" db="EMBL/GenBank/DDBJ databases">
        <authorList>
            <person name="Go L.Y."/>
            <person name="Mitchell J.A."/>
        </authorList>
    </citation>
    <scope>NUCLEOTIDE SEQUENCE</scope>
    <source>
        <strain evidence="2">XHIID C2</strain>
    </source>
</reference>
<evidence type="ECO:0000259" key="1">
    <source>
        <dbReference type="Pfam" id="PF05419"/>
    </source>
</evidence>
<dbReference type="InterPro" id="IPR008629">
    <property type="entry name" value="GUN4-like"/>
</dbReference>